<name>A0ABS6K924_9FIRM</name>
<gene>
    <name evidence="2" type="ORF">KTH90_13455</name>
</gene>
<dbReference type="EMBL" id="JAHQCX010000008">
    <property type="protein sequence ID" value="MBU9727024.1"/>
    <property type="molecule type" value="Genomic_DNA"/>
</dbReference>
<evidence type="ECO:0000256" key="1">
    <source>
        <dbReference type="SAM" id="Phobius"/>
    </source>
</evidence>
<evidence type="ECO:0000313" key="3">
    <source>
        <dbReference type="Proteomes" id="UP001314681"/>
    </source>
</evidence>
<protein>
    <submittedName>
        <fullName evidence="2">DUF3021 domain-containing protein</fullName>
    </submittedName>
</protein>
<dbReference type="Proteomes" id="UP001314681">
    <property type="component" value="Unassembled WGS sequence"/>
</dbReference>
<dbReference type="RefSeq" id="WP_158355131.1">
    <property type="nucleotide sequence ID" value="NZ_JAHQCX010000008.1"/>
</dbReference>
<proteinExistence type="predicted"/>
<dbReference type="Pfam" id="PF11457">
    <property type="entry name" value="DUF3021"/>
    <property type="match status" value="1"/>
</dbReference>
<sequence length="152" mass="16952">MKKKIISRSALGFPLGIAIGYIITIFISLGWANGSYSPCVPELVSVMGNEIYAVILQALLCGLLGAGFAASSVIWDIEHWSIVKQTGIYFGIISVIMMPIAYLTYWMEHSIIGFLSYFGIFGLIFIIIWIVQFMTGRHTVKKMNANLYKSKE</sequence>
<accession>A0ABS6K924</accession>
<organism evidence="2 3">
    <name type="scientific">Diplocloster modestus</name>
    <dbReference type="NCBI Taxonomy" id="2850322"/>
    <lineage>
        <taxon>Bacteria</taxon>
        <taxon>Bacillati</taxon>
        <taxon>Bacillota</taxon>
        <taxon>Clostridia</taxon>
        <taxon>Lachnospirales</taxon>
        <taxon>Lachnospiraceae</taxon>
        <taxon>Diplocloster</taxon>
    </lineage>
</organism>
<reference evidence="2 3" key="1">
    <citation type="submission" date="2021-06" db="EMBL/GenBank/DDBJ databases">
        <title>Description of novel taxa of the family Lachnospiraceae.</title>
        <authorList>
            <person name="Chaplin A.V."/>
            <person name="Sokolova S.R."/>
            <person name="Pikina A.P."/>
            <person name="Korzhanova M."/>
            <person name="Belova V."/>
            <person name="Korostin D."/>
            <person name="Efimov B.A."/>
        </authorList>
    </citation>
    <scope>NUCLEOTIDE SEQUENCE [LARGE SCALE GENOMIC DNA]</scope>
    <source>
        <strain evidence="2 3">ASD4241</strain>
    </source>
</reference>
<feature type="transmembrane region" description="Helical" evidence="1">
    <location>
        <begin position="111"/>
        <end position="134"/>
    </location>
</feature>
<keyword evidence="1" id="KW-0472">Membrane</keyword>
<feature type="transmembrane region" description="Helical" evidence="1">
    <location>
        <begin position="51"/>
        <end position="75"/>
    </location>
</feature>
<feature type="transmembrane region" description="Helical" evidence="1">
    <location>
        <begin position="12"/>
        <end position="31"/>
    </location>
</feature>
<keyword evidence="3" id="KW-1185">Reference proteome</keyword>
<evidence type="ECO:0000313" key="2">
    <source>
        <dbReference type="EMBL" id="MBU9727024.1"/>
    </source>
</evidence>
<keyword evidence="1" id="KW-1133">Transmembrane helix</keyword>
<feature type="transmembrane region" description="Helical" evidence="1">
    <location>
        <begin position="87"/>
        <end position="105"/>
    </location>
</feature>
<keyword evidence="1" id="KW-0812">Transmembrane</keyword>
<dbReference type="InterPro" id="IPR021560">
    <property type="entry name" value="DUF3021"/>
</dbReference>
<comment type="caution">
    <text evidence="2">The sequence shown here is derived from an EMBL/GenBank/DDBJ whole genome shotgun (WGS) entry which is preliminary data.</text>
</comment>